<feature type="active site" description="Proton acceptor" evidence="2">
    <location>
        <position position="179"/>
    </location>
</feature>
<dbReference type="InterPro" id="IPR002641">
    <property type="entry name" value="PNPLA_dom"/>
</dbReference>
<evidence type="ECO:0000256" key="2">
    <source>
        <dbReference type="PROSITE-ProRule" id="PRU01161"/>
    </source>
</evidence>
<feature type="short sequence motif" description="GXGXXG" evidence="2">
    <location>
        <begin position="24"/>
        <end position="29"/>
    </location>
</feature>
<dbReference type="Pfam" id="PF01734">
    <property type="entry name" value="Patatin"/>
    <property type="match status" value="1"/>
</dbReference>
<accession>A0AA36GCS6</accession>
<dbReference type="PANTHER" id="PTHR12406">
    <property type="entry name" value="CALCIUM-INDEPENDENT PHOSPHOLIPASE A2 IPLA2 -RELATED"/>
    <property type="match status" value="1"/>
</dbReference>
<dbReference type="SUPFAM" id="SSF52151">
    <property type="entry name" value="FabD/lysophospholipase-like"/>
    <property type="match status" value="1"/>
</dbReference>
<comment type="caution">
    <text evidence="4">The sequence shown here is derived from an EMBL/GenBank/DDBJ whole genome shotgun (WGS) entry which is preliminary data.</text>
</comment>
<dbReference type="Gene3D" id="3.40.1090.10">
    <property type="entry name" value="Cytosolic phospholipase A2 catalytic domain"/>
    <property type="match status" value="1"/>
</dbReference>
<dbReference type="GO" id="GO:0005811">
    <property type="term" value="C:lipid droplet"/>
    <property type="evidence" value="ECO:0007669"/>
    <property type="project" value="TreeGrafter"/>
</dbReference>
<dbReference type="InterPro" id="IPR033562">
    <property type="entry name" value="PLPL"/>
</dbReference>
<evidence type="ECO:0000256" key="1">
    <source>
        <dbReference type="ARBA" id="ARBA00023098"/>
    </source>
</evidence>
<dbReference type="GO" id="GO:0016020">
    <property type="term" value="C:membrane"/>
    <property type="evidence" value="ECO:0007669"/>
    <property type="project" value="TreeGrafter"/>
</dbReference>
<feature type="short sequence motif" description="GXSXG" evidence="2">
    <location>
        <begin position="55"/>
        <end position="59"/>
    </location>
</feature>
<protein>
    <recommendedName>
        <fullName evidence="3">PNPLA domain-containing protein</fullName>
    </recommendedName>
</protein>
<dbReference type="GO" id="GO:0055088">
    <property type="term" value="P:lipid homeostasis"/>
    <property type="evidence" value="ECO:0007669"/>
    <property type="project" value="TreeGrafter"/>
</dbReference>
<dbReference type="PROSITE" id="PS51635">
    <property type="entry name" value="PNPLA"/>
    <property type="match status" value="1"/>
</dbReference>
<name>A0AA36GCS6_9BILA</name>
<sequence length="293" mass="32846">MRIRPDISKQTIAESKEVALSLSGCGFLGTYHIGAAVCLYRHGKLLMQKVTRIGGASAGSLVASLLVLKPDKLPAALATFYKMATELHSLPFGALTPKYTLQDRLLEVVDAHLPEDISPAQGRLMVSLTNYQSRENELVSQFRDRKHLIETLLASCYIPVYSRGLYAPRPSIDGIEFFDGFYSNNLPDWPDIKTITISPFSGNADIAPNDPQPWRAPWTVDFGKHSIAANFRNLIRGKHALFPPSLEQLRHYYRQGYTDAYNFLRANKLTDDQLTEELLADGYSPEEIDDLKK</sequence>
<dbReference type="GO" id="GO:0019433">
    <property type="term" value="P:triglyceride catabolic process"/>
    <property type="evidence" value="ECO:0007669"/>
    <property type="project" value="TreeGrafter"/>
</dbReference>
<organism evidence="4 5">
    <name type="scientific">Mesorhabditis spiculigera</name>
    <dbReference type="NCBI Taxonomy" id="96644"/>
    <lineage>
        <taxon>Eukaryota</taxon>
        <taxon>Metazoa</taxon>
        <taxon>Ecdysozoa</taxon>
        <taxon>Nematoda</taxon>
        <taxon>Chromadorea</taxon>
        <taxon>Rhabditida</taxon>
        <taxon>Rhabditina</taxon>
        <taxon>Rhabditomorpha</taxon>
        <taxon>Rhabditoidea</taxon>
        <taxon>Rhabditidae</taxon>
        <taxon>Mesorhabditinae</taxon>
        <taxon>Mesorhabditis</taxon>
    </lineage>
</organism>
<dbReference type="PANTHER" id="PTHR12406:SF38">
    <property type="entry name" value="PNPLA DOMAIN-CONTAINING PROTEIN"/>
    <property type="match status" value="1"/>
</dbReference>
<evidence type="ECO:0000259" key="3">
    <source>
        <dbReference type="PROSITE" id="PS51635"/>
    </source>
</evidence>
<evidence type="ECO:0000313" key="4">
    <source>
        <dbReference type="EMBL" id="CAJ0587511.1"/>
    </source>
</evidence>
<keyword evidence="2" id="KW-0442">Lipid degradation</keyword>
<keyword evidence="5" id="KW-1185">Reference proteome</keyword>
<feature type="non-terminal residue" evidence="4">
    <location>
        <position position="293"/>
    </location>
</feature>
<feature type="active site" description="Nucleophile" evidence="2">
    <location>
        <position position="57"/>
    </location>
</feature>
<dbReference type="Proteomes" id="UP001177023">
    <property type="component" value="Unassembled WGS sequence"/>
</dbReference>
<comment type="caution">
    <text evidence="2">Lacks conserved residue(s) required for the propagation of feature annotation.</text>
</comment>
<proteinExistence type="predicted"/>
<dbReference type="GO" id="GO:0004806">
    <property type="term" value="F:triacylglycerol lipase activity"/>
    <property type="evidence" value="ECO:0007669"/>
    <property type="project" value="TreeGrafter"/>
</dbReference>
<dbReference type="EMBL" id="CATQJA010002710">
    <property type="protein sequence ID" value="CAJ0587511.1"/>
    <property type="molecule type" value="Genomic_DNA"/>
</dbReference>
<keyword evidence="1 2" id="KW-0443">Lipid metabolism</keyword>
<keyword evidence="2" id="KW-0378">Hydrolase</keyword>
<evidence type="ECO:0000313" key="5">
    <source>
        <dbReference type="Proteomes" id="UP001177023"/>
    </source>
</evidence>
<dbReference type="AlphaFoldDB" id="A0AA36GCS6"/>
<gene>
    <name evidence="4" type="ORF">MSPICULIGERA_LOCUS25476</name>
</gene>
<dbReference type="InterPro" id="IPR016035">
    <property type="entry name" value="Acyl_Trfase/lysoPLipase"/>
</dbReference>
<reference evidence="4" key="1">
    <citation type="submission" date="2023-06" db="EMBL/GenBank/DDBJ databases">
        <authorList>
            <person name="Delattre M."/>
        </authorList>
    </citation>
    <scope>NUCLEOTIDE SEQUENCE</scope>
    <source>
        <strain evidence="4">AF72</strain>
    </source>
</reference>
<feature type="domain" description="PNPLA" evidence="3">
    <location>
        <begin position="20"/>
        <end position="192"/>
    </location>
</feature>
<dbReference type="GO" id="GO:0005737">
    <property type="term" value="C:cytoplasm"/>
    <property type="evidence" value="ECO:0007669"/>
    <property type="project" value="TreeGrafter"/>
</dbReference>